<feature type="transmembrane region" description="Helical" evidence="1">
    <location>
        <begin position="255"/>
        <end position="284"/>
    </location>
</feature>
<dbReference type="EMBL" id="KN882048">
    <property type="protein sequence ID" value="KIY45430.1"/>
    <property type="molecule type" value="Genomic_DNA"/>
</dbReference>
<dbReference type="Proteomes" id="UP000054144">
    <property type="component" value="Unassembled WGS sequence"/>
</dbReference>
<protein>
    <submittedName>
        <fullName evidence="3">Uncharacterized protein</fullName>
    </submittedName>
</protein>
<accession>A0A0D7A3Y5</accession>
<keyword evidence="2" id="KW-0732">Signal</keyword>
<evidence type="ECO:0000313" key="4">
    <source>
        <dbReference type="Proteomes" id="UP000054144"/>
    </source>
</evidence>
<organism evidence="3 4">
    <name type="scientific">Fistulina hepatica ATCC 64428</name>
    <dbReference type="NCBI Taxonomy" id="1128425"/>
    <lineage>
        <taxon>Eukaryota</taxon>
        <taxon>Fungi</taxon>
        <taxon>Dikarya</taxon>
        <taxon>Basidiomycota</taxon>
        <taxon>Agaricomycotina</taxon>
        <taxon>Agaricomycetes</taxon>
        <taxon>Agaricomycetidae</taxon>
        <taxon>Agaricales</taxon>
        <taxon>Fistulinaceae</taxon>
        <taxon>Fistulina</taxon>
    </lineage>
</organism>
<proteinExistence type="predicted"/>
<name>A0A0D7A3Y5_9AGAR</name>
<feature type="chain" id="PRO_5002316209" evidence="2">
    <location>
        <begin position="26"/>
        <end position="286"/>
    </location>
</feature>
<gene>
    <name evidence="3" type="ORF">FISHEDRAFT_61155</name>
</gene>
<dbReference type="AlphaFoldDB" id="A0A0D7A3Y5"/>
<sequence length="286" mass="29562">MPALILPSMKLLALFSVALAQLALACSHTQAVGFANHHAGSIHATSPGLNNTVNTIIKANDDGAVTIHNTLGTTIAAVDMTIDSVTALDDLNTAGIKETDSILQQMRPDAKAVGMAATLGDSLAANDDGTKAVHDTIDATDGLLQATDDMNLSLIGTLNSGLRRFSNVTRIDNKTSLTLSSSSASASAGDYNVIRDTLRLIDGLNTKGVQAVDDSLSSVRPGTKVVGMSTALDIVNANDSGADVTTNAALIARAFFPAFLSSAAIFSLFFFAQKAGILVALGLYRK</sequence>
<evidence type="ECO:0000256" key="1">
    <source>
        <dbReference type="SAM" id="Phobius"/>
    </source>
</evidence>
<feature type="signal peptide" evidence="2">
    <location>
        <begin position="1"/>
        <end position="25"/>
    </location>
</feature>
<evidence type="ECO:0000256" key="2">
    <source>
        <dbReference type="SAM" id="SignalP"/>
    </source>
</evidence>
<keyword evidence="1" id="KW-1133">Transmembrane helix</keyword>
<evidence type="ECO:0000313" key="3">
    <source>
        <dbReference type="EMBL" id="KIY45430.1"/>
    </source>
</evidence>
<keyword evidence="1" id="KW-0472">Membrane</keyword>
<reference evidence="3 4" key="1">
    <citation type="journal article" date="2015" name="Fungal Genet. Biol.">
        <title>Evolution of novel wood decay mechanisms in Agaricales revealed by the genome sequences of Fistulina hepatica and Cylindrobasidium torrendii.</title>
        <authorList>
            <person name="Floudas D."/>
            <person name="Held B.W."/>
            <person name="Riley R."/>
            <person name="Nagy L.G."/>
            <person name="Koehler G."/>
            <person name="Ransdell A.S."/>
            <person name="Younus H."/>
            <person name="Chow J."/>
            <person name="Chiniquy J."/>
            <person name="Lipzen A."/>
            <person name="Tritt A."/>
            <person name="Sun H."/>
            <person name="Haridas S."/>
            <person name="LaButti K."/>
            <person name="Ohm R.A."/>
            <person name="Kues U."/>
            <person name="Blanchette R.A."/>
            <person name="Grigoriev I.V."/>
            <person name="Minto R.E."/>
            <person name="Hibbett D.S."/>
        </authorList>
    </citation>
    <scope>NUCLEOTIDE SEQUENCE [LARGE SCALE GENOMIC DNA]</scope>
    <source>
        <strain evidence="3 4">ATCC 64428</strain>
    </source>
</reference>
<keyword evidence="4" id="KW-1185">Reference proteome</keyword>
<keyword evidence="1" id="KW-0812">Transmembrane</keyword>